<sequence length="567" mass="66068">MMINLDEVLNTFFNSDNKVAVIKGDWGIGKTHFWNGYYHKNVNSLNKSAYSYISLFGKNSINEIKKEIFHLATPINEKKYRQTLVEQDRIVNGKFLSKICYCLKYNRLSKFIIKYFDNTSIGFRAGNFVSAVEYSFVKDYVICFDDLERKGNSLEIKDIMGLIDELARKKNCKIILVYNENNLKGTKEEKQFSEYREKIVDLDIMFSPMTIDNLDKVFFKNDKNYKYLKEIVLHLDIKNIRILIKIKNMLAEYEKDLCEAHEQVRADFVNRVALFSFVYYSGVHDVDYEEFKTLINTNAYYIPDDEVDNKTPVHLFVGNVEDVFNRCDGVFDDDIDFHLKHGYKIAASNLGEVIQKKNKDYTNITLNNKVNDVWAIYTGSFAKNDFVFISEIKKLFEENLCDLPLGRVSSLMEMLESLGEDCDDYITKYTDAFFERCDINLAYSDLIDANINFEKLSTVIKNRIVALKYEGVSLEDILIKLSAGNSYNPRDVDALNNFSEDDYFNWMTTCERDVMNLVKNGLLKFDNLTNPTSEQEQITRKAKDALVRISKLSSLNEFRVRYIIKTI</sequence>
<feature type="domain" description="KAP NTPase" evidence="1">
    <location>
        <begin position="5"/>
        <end position="221"/>
    </location>
</feature>
<evidence type="ECO:0000259" key="1">
    <source>
        <dbReference type="Pfam" id="PF07693"/>
    </source>
</evidence>
<gene>
    <name evidence="2" type="ORF">SJ265_19820</name>
</gene>
<protein>
    <recommendedName>
        <fullName evidence="1">KAP NTPase domain-containing protein</fullName>
    </recommendedName>
</protein>
<comment type="caution">
    <text evidence="2">The sequence shown here is derived from an EMBL/GenBank/DDBJ whole genome shotgun (WGS) entry which is preliminary data.</text>
</comment>
<dbReference type="EMBL" id="JAXABJ010000017">
    <property type="protein sequence ID" value="MDX7150030.1"/>
    <property type="molecule type" value="Genomic_DNA"/>
</dbReference>
<dbReference type="Pfam" id="PF07693">
    <property type="entry name" value="KAP_NTPase"/>
    <property type="match status" value="1"/>
</dbReference>
<organism evidence="2 3">
    <name type="scientific">Citrobacter portucalensis</name>
    <dbReference type="NCBI Taxonomy" id="1639133"/>
    <lineage>
        <taxon>Bacteria</taxon>
        <taxon>Pseudomonadati</taxon>
        <taxon>Pseudomonadota</taxon>
        <taxon>Gammaproteobacteria</taxon>
        <taxon>Enterobacterales</taxon>
        <taxon>Enterobacteriaceae</taxon>
        <taxon>Citrobacter</taxon>
        <taxon>Citrobacter freundii complex</taxon>
    </lineage>
</organism>
<evidence type="ECO:0000313" key="2">
    <source>
        <dbReference type="EMBL" id="MDX7150030.1"/>
    </source>
</evidence>
<dbReference type="AlphaFoldDB" id="A0AAW9ESW5"/>
<dbReference type="InterPro" id="IPR027417">
    <property type="entry name" value="P-loop_NTPase"/>
</dbReference>
<dbReference type="InterPro" id="IPR011646">
    <property type="entry name" value="KAP_P-loop"/>
</dbReference>
<dbReference type="Proteomes" id="UP001271725">
    <property type="component" value="Unassembled WGS sequence"/>
</dbReference>
<reference evidence="2" key="1">
    <citation type="submission" date="2023-11" db="EMBL/GenBank/DDBJ databases">
        <title>Detection of rare carbapenemases in Enterobacterales - comparison of two colorimetric and two CIM-based carbapenemase assays.</title>
        <authorList>
            <person name="Schaffarczyk L."/>
            <person name="Noster J."/>
            <person name="Stelzer Y."/>
            <person name="Sattler J."/>
            <person name="Gatermann S."/>
            <person name="Hamprecht A."/>
        </authorList>
    </citation>
    <scope>NUCLEOTIDE SEQUENCE</scope>
    <source>
        <strain evidence="2">CIM-Carb-133</strain>
    </source>
</reference>
<proteinExistence type="predicted"/>
<name>A0AAW9ESW5_9ENTR</name>
<accession>A0AAW9ESW5</accession>
<evidence type="ECO:0000313" key="3">
    <source>
        <dbReference type="Proteomes" id="UP001271725"/>
    </source>
</evidence>
<dbReference type="RefSeq" id="WP_319868684.1">
    <property type="nucleotide sequence ID" value="NZ_JAXABJ010000017.1"/>
</dbReference>
<dbReference type="Gene3D" id="3.40.50.300">
    <property type="entry name" value="P-loop containing nucleotide triphosphate hydrolases"/>
    <property type="match status" value="1"/>
</dbReference>